<comment type="function">
    <text evidence="1">Removes the pyruvyl group from chorismate, with concomitant aromatization of the ring, to provide 4-hydroxybenzoate (4HB) for the ubiquinone pathway.</text>
</comment>
<dbReference type="AlphaFoldDB" id="A0A2K8QHY6"/>
<evidence type="ECO:0000256" key="1">
    <source>
        <dbReference type="HAMAP-Rule" id="MF_01632"/>
    </source>
</evidence>
<feature type="binding site" evidence="1">
    <location>
        <position position="155"/>
    </location>
    <ligand>
        <name>substrate</name>
    </ligand>
</feature>
<keyword evidence="3" id="KW-1185">Reference proteome</keyword>
<dbReference type="InterPro" id="IPR007440">
    <property type="entry name" value="Chorismate--pyruvate_lyase"/>
</dbReference>
<dbReference type="GO" id="GO:0006744">
    <property type="term" value="P:ubiquinone biosynthetic process"/>
    <property type="evidence" value="ECO:0007669"/>
    <property type="project" value="UniProtKB-UniRule"/>
</dbReference>
<dbReference type="EC" id="4.1.3.40" evidence="1"/>
<dbReference type="SUPFAM" id="SSF64288">
    <property type="entry name" value="Chorismate lyase-like"/>
    <property type="match status" value="1"/>
</dbReference>
<dbReference type="OrthoDB" id="9789493at2"/>
<keyword evidence="1" id="KW-0670">Pyruvate</keyword>
<comment type="subcellular location">
    <subcellularLocation>
        <location evidence="1">Cytoplasm</location>
    </subcellularLocation>
</comment>
<sequence length="171" mass="19314">MSDKALASLHSVEWCAPEDLPASVVDWLVYRDSMTRRLERHCLRLTVEVSEEQFVSSLDMAGESALLPLSERYWLREVTLLGDGKPWLFGRTVIPEQTLEEADIDLTQIGNTPLGRYLFLQGPPPRDVIQTGRSGALWVRRSRLLLSGNPLLITELFLPDAPIYFPDAHQG</sequence>
<reference evidence="3" key="1">
    <citation type="journal article" date="2018" name="Genome Announc.">
        <title>Complete genome sequence of a Dickeya fangzhongdai type strain causing bleeding canker of pear tree trunks.</title>
        <authorList>
            <person name="Zhao Y."/>
            <person name="Tian Y."/>
            <person name="Li X."/>
            <person name="Hu B."/>
        </authorList>
    </citation>
    <scope>NUCLEOTIDE SEQUENCE [LARGE SCALE GENOMIC DNA]</scope>
    <source>
        <strain evidence="3">DSM 101947</strain>
    </source>
</reference>
<dbReference type="HAMAP" id="MF_01632">
    <property type="entry name" value="UbiC"/>
    <property type="match status" value="1"/>
</dbReference>
<dbReference type="EMBL" id="CP025003">
    <property type="protein sequence ID" value="ATZ93081.1"/>
    <property type="molecule type" value="Genomic_DNA"/>
</dbReference>
<comment type="similarity">
    <text evidence="1">Belongs to the UbiC family.</text>
</comment>
<keyword evidence="1" id="KW-0963">Cytoplasm</keyword>
<dbReference type="GO" id="GO:0005829">
    <property type="term" value="C:cytosol"/>
    <property type="evidence" value="ECO:0007669"/>
    <property type="project" value="TreeGrafter"/>
</dbReference>
<dbReference type="NCBIfam" id="NF008656">
    <property type="entry name" value="PRK11655.1"/>
    <property type="match status" value="1"/>
</dbReference>
<dbReference type="KEGG" id="dfn:CVE23_03270"/>
<gene>
    <name evidence="1" type="primary">ubiC</name>
    <name evidence="2" type="ORF">CVE23_03270</name>
</gene>
<dbReference type="GO" id="GO:0008813">
    <property type="term" value="F:chorismate lyase activity"/>
    <property type="evidence" value="ECO:0007669"/>
    <property type="project" value="UniProtKB-UniRule"/>
</dbReference>
<dbReference type="RefSeq" id="WP_038917764.1">
    <property type="nucleotide sequence ID" value="NZ_BMJF01000003.1"/>
</dbReference>
<protein>
    <recommendedName>
        <fullName evidence="1">Chorismate pyruvate-lyase</fullName>
        <shortName evidence="1">CL</shortName>
        <shortName evidence="1">CPL</shortName>
        <ecNumber evidence="1">4.1.3.40</ecNumber>
    </recommendedName>
</protein>
<dbReference type="Proteomes" id="UP000231901">
    <property type="component" value="Chromosome"/>
</dbReference>
<dbReference type="PANTHER" id="PTHR38683">
    <property type="entry name" value="CHORISMATE PYRUVATE-LYASE"/>
    <property type="match status" value="1"/>
</dbReference>
<feature type="binding site" evidence="1">
    <location>
        <position position="114"/>
    </location>
    <ligand>
        <name>substrate</name>
    </ligand>
</feature>
<accession>A0A2K8QHY6</accession>
<comment type="pathway">
    <text evidence="1">Cofactor biosynthesis; ubiquinone biosynthesis.</text>
</comment>
<dbReference type="UniPathway" id="UPA00232"/>
<proteinExistence type="inferred from homology"/>
<feature type="binding site" evidence="1">
    <location>
        <position position="76"/>
    </location>
    <ligand>
        <name>substrate</name>
    </ligand>
</feature>
<dbReference type="GeneID" id="66563359"/>
<feature type="binding site" evidence="1">
    <location>
        <position position="34"/>
    </location>
    <ligand>
        <name>substrate</name>
    </ligand>
</feature>
<name>A0A2K8QHY6_9GAMM</name>
<dbReference type="GO" id="GO:0042866">
    <property type="term" value="P:pyruvate biosynthetic process"/>
    <property type="evidence" value="ECO:0007669"/>
    <property type="project" value="UniProtKB-UniRule"/>
</dbReference>
<organism evidence="2 3">
    <name type="scientific">Dickeya fangzhongdai</name>
    <dbReference type="NCBI Taxonomy" id="1778540"/>
    <lineage>
        <taxon>Bacteria</taxon>
        <taxon>Pseudomonadati</taxon>
        <taxon>Pseudomonadota</taxon>
        <taxon>Gammaproteobacteria</taxon>
        <taxon>Enterobacterales</taxon>
        <taxon>Pectobacteriaceae</taxon>
        <taxon>Dickeya</taxon>
    </lineage>
</organism>
<dbReference type="Pfam" id="PF04345">
    <property type="entry name" value="Chor_lyase"/>
    <property type="match status" value="1"/>
</dbReference>
<comment type="catalytic activity">
    <reaction evidence="1">
        <text>chorismate = 4-hydroxybenzoate + pyruvate</text>
        <dbReference type="Rhea" id="RHEA:16505"/>
        <dbReference type="ChEBI" id="CHEBI:15361"/>
        <dbReference type="ChEBI" id="CHEBI:17879"/>
        <dbReference type="ChEBI" id="CHEBI:29748"/>
        <dbReference type="EC" id="4.1.3.40"/>
    </reaction>
</comment>
<evidence type="ECO:0000313" key="2">
    <source>
        <dbReference type="EMBL" id="ATZ93081.1"/>
    </source>
</evidence>
<dbReference type="PANTHER" id="PTHR38683:SF1">
    <property type="entry name" value="CHORISMATE PYRUVATE-LYASE"/>
    <property type="match status" value="1"/>
</dbReference>
<evidence type="ECO:0000313" key="3">
    <source>
        <dbReference type="Proteomes" id="UP000231901"/>
    </source>
</evidence>
<dbReference type="Gene3D" id="3.40.1410.10">
    <property type="entry name" value="Chorismate lyase-like"/>
    <property type="match status" value="1"/>
</dbReference>
<comment type="subunit">
    <text evidence="1">Monomer.</text>
</comment>
<keyword evidence="1" id="KW-0831">Ubiquinone biosynthesis</keyword>
<keyword evidence="1 2" id="KW-0456">Lyase</keyword>
<dbReference type="InterPro" id="IPR028978">
    <property type="entry name" value="Chorismate_lyase_/UTRA_dom_sf"/>
</dbReference>